<evidence type="ECO:0000259" key="3">
    <source>
        <dbReference type="SMART" id="SM00849"/>
    </source>
</evidence>
<feature type="domain" description="Metallo-beta-lactamase" evidence="3">
    <location>
        <begin position="66"/>
        <end position="256"/>
    </location>
</feature>
<comment type="caution">
    <text evidence="4">The sequence shown here is derived from an EMBL/GenBank/DDBJ whole genome shotgun (WGS) entry which is preliminary data.</text>
</comment>
<dbReference type="InterPro" id="IPR036866">
    <property type="entry name" value="RibonucZ/Hydroxyglut_hydro"/>
</dbReference>
<dbReference type="InterPro" id="IPR050855">
    <property type="entry name" value="NDM-1-like"/>
</dbReference>
<sequence length="303" mass="31903">MARFLRAAGLAACLLATHATAAKEPAAPRPASFPEHERQCRGKDGWSDPAPPVRIFANVYDVGTCGIVALLVTGPRGHVLIDAATAEAVPPIARNITRLGFRLRDVKLLLSSHEHVDHADGLRGMQRLTGATMVATAAARGVLESGAPAVDDPQRGGLPPFAGVRVGRLVRDGEMVTLGPVRLTAHTTPGHSPGGTSWTWRSCDAGVCRAMVYADSLSAISADGYRFTDHPAYVATFRTTLAKVAALPCDILVTPHPGASDLYARLAGTTPLVDRRGCAAYAAAAGAKLDKRLADEARQLRVR</sequence>
<dbReference type="Proteomes" id="UP000321250">
    <property type="component" value="Unassembled WGS sequence"/>
</dbReference>
<gene>
    <name evidence="4" type="primary">bla</name>
    <name evidence="4" type="ORF">FSB78_15965</name>
</gene>
<dbReference type="PANTHER" id="PTHR42951:SF17">
    <property type="entry name" value="METALLO-BETA-LACTAMASE DOMAIN-CONTAINING PROTEIN"/>
    <property type="match status" value="1"/>
</dbReference>
<evidence type="ECO:0000256" key="2">
    <source>
        <dbReference type="SAM" id="SignalP"/>
    </source>
</evidence>
<keyword evidence="2" id="KW-0732">Signal</keyword>
<dbReference type="AlphaFoldDB" id="A0A5C6UHJ5"/>
<dbReference type="RefSeq" id="WP_147083547.1">
    <property type="nucleotide sequence ID" value="NZ_VOQR01000001.1"/>
</dbReference>
<proteinExistence type="predicted"/>
<feature type="compositionally biased region" description="Basic and acidic residues" evidence="1">
    <location>
        <begin position="34"/>
        <end position="45"/>
    </location>
</feature>
<organism evidence="4 5">
    <name type="scientific">Sphingomonas ginsenosidivorax</name>
    <dbReference type="NCBI Taxonomy" id="862135"/>
    <lineage>
        <taxon>Bacteria</taxon>
        <taxon>Pseudomonadati</taxon>
        <taxon>Pseudomonadota</taxon>
        <taxon>Alphaproteobacteria</taxon>
        <taxon>Sphingomonadales</taxon>
        <taxon>Sphingomonadaceae</taxon>
        <taxon>Sphingomonas</taxon>
    </lineage>
</organism>
<evidence type="ECO:0000256" key="1">
    <source>
        <dbReference type="SAM" id="MobiDB-lite"/>
    </source>
</evidence>
<dbReference type="CDD" id="cd16315">
    <property type="entry name" value="EVM-1-like_MBL-B3"/>
    <property type="match status" value="1"/>
</dbReference>
<accession>A0A5C6UHJ5</accession>
<feature type="signal peptide" evidence="2">
    <location>
        <begin position="1"/>
        <end position="21"/>
    </location>
</feature>
<protein>
    <submittedName>
        <fullName evidence="4">Subclass B3 metallo-beta-lactamase</fullName>
    </submittedName>
</protein>
<feature type="chain" id="PRO_5022906068" evidence="2">
    <location>
        <begin position="22"/>
        <end position="303"/>
    </location>
</feature>
<dbReference type="InterPro" id="IPR001279">
    <property type="entry name" value="Metallo-B-lactamas"/>
</dbReference>
<evidence type="ECO:0000313" key="4">
    <source>
        <dbReference type="EMBL" id="TXC72272.1"/>
    </source>
</evidence>
<dbReference type="NCBIfam" id="NF033105">
    <property type="entry name" value="bla_subclass_B3"/>
    <property type="match status" value="1"/>
</dbReference>
<name>A0A5C6UHJ5_9SPHN</name>
<dbReference type="OrthoDB" id="9773738at2"/>
<reference evidence="4 5" key="1">
    <citation type="journal article" date="2013" name="Antonie Van Leeuwenhoek">
        <title>Sphingomonas ginsenosidivorax sp. nov., with the ability to transform ginsenosides.</title>
        <authorList>
            <person name="Jin X.F."/>
            <person name="Kim J.K."/>
            <person name="Liu Q.M."/>
            <person name="Kang M.S."/>
            <person name="He D."/>
            <person name="Jin F.X."/>
            <person name="Kim S.C."/>
            <person name="Im W.T."/>
        </authorList>
    </citation>
    <scope>NUCLEOTIDE SEQUENCE [LARGE SCALE GENOMIC DNA]</scope>
    <source>
        <strain evidence="4 5">KHI67</strain>
    </source>
</reference>
<dbReference type="EMBL" id="VOQR01000001">
    <property type="protein sequence ID" value="TXC72272.1"/>
    <property type="molecule type" value="Genomic_DNA"/>
</dbReference>
<feature type="region of interest" description="Disordered" evidence="1">
    <location>
        <begin position="24"/>
        <end position="45"/>
    </location>
</feature>
<dbReference type="Gene3D" id="3.60.15.10">
    <property type="entry name" value="Ribonuclease Z/Hydroxyacylglutathione hydrolase-like"/>
    <property type="match status" value="1"/>
</dbReference>
<keyword evidence="5" id="KW-1185">Reference proteome</keyword>
<dbReference type="PANTHER" id="PTHR42951">
    <property type="entry name" value="METALLO-BETA-LACTAMASE DOMAIN-CONTAINING"/>
    <property type="match status" value="1"/>
</dbReference>
<evidence type="ECO:0000313" key="5">
    <source>
        <dbReference type="Proteomes" id="UP000321250"/>
    </source>
</evidence>
<dbReference type="SUPFAM" id="SSF56281">
    <property type="entry name" value="Metallo-hydrolase/oxidoreductase"/>
    <property type="match status" value="1"/>
</dbReference>
<dbReference type="Pfam" id="PF00753">
    <property type="entry name" value="Lactamase_B"/>
    <property type="match status" value="1"/>
</dbReference>
<dbReference type="SMART" id="SM00849">
    <property type="entry name" value="Lactamase_B"/>
    <property type="match status" value="1"/>
</dbReference>
<dbReference type="NCBIfam" id="NF012229">
    <property type="entry name" value="bla_class_B_core"/>
    <property type="match status" value="1"/>
</dbReference>